<organism evidence="2 3">
    <name type="scientific">Celerinatantimonas diazotrophica</name>
    <dbReference type="NCBI Taxonomy" id="412034"/>
    <lineage>
        <taxon>Bacteria</taxon>
        <taxon>Pseudomonadati</taxon>
        <taxon>Pseudomonadota</taxon>
        <taxon>Gammaproteobacteria</taxon>
        <taxon>Celerinatantimonadaceae</taxon>
        <taxon>Celerinatantimonas</taxon>
    </lineage>
</organism>
<comment type="caution">
    <text evidence="2">The sequence shown here is derived from an EMBL/GenBank/DDBJ whole genome shotgun (WGS) entry which is preliminary data.</text>
</comment>
<dbReference type="AlphaFoldDB" id="A0A4R1JM09"/>
<keyword evidence="3" id="KW-1185">Reference proteome</keyword>
<dbReference type="OrthoDB" id="1425700at2"/>
<feature type="transmembrane region" description="Helical" evidence="1">
    <location>
        <begin position="136"/>
        <end position="155"/>
    </location>
</feature>
<evidence type="ECO:0000313" key="2">
    <source>
        <dbReference type="EMBL" id="TCK52083.1"/>
    </source>
</evidence>
<gene>
    <name evidence="2" type="ORF">EV690_2186</name>
</gene>
<name>A0A4R1JM09_9GAMM</name>
<protein>
    <submittedName>
        <fullName evidence="2">Uncharacterized protein</fullName>
    </submittedName>
</protein>
<evidence type="ECO:0000313" key="3">
    <source>
        <dbReference type="Proteomes" id="UP000295565"/>
    </source>
</evidence>
<feature type="transmembrane region" description="Helical" evidence="1">
    <location>
        <begin position="96"/>
        <end position="116"/>
    </location>
</feature>
<evidence type="ECO:0000256" key="1">
    <source>
        <dbReference type="SAM" id="Phobius"/>
    </source>
</evidence>
<keyword evidence="1" id="KW-0472">Membrane</keyword>
<feature type="transmembrane region" description="Helical" evidence="1">
    <location>
        <begin position="12"/>
        <end position="36"/>
    </location>
</feature>
<dbReference type="RefSeq" id="WP_131912983.1">
    <property type="nucleotide sequence ID" value="NZ_OU594967.1"/>
</dbReference>
<accession>A0A4R1JM09</accession>
<keyword evidence="1" id="KW-1133">Transmembrane helix</keyword>
<reference evidence="2 3" key="1">
    <citation type="submission" date="2019-03" db="EMBL/GenBank/DDBJ databases">
        <title>Genomic Encyclopedia of Type Strains, Phase IV (KMG-IV): sequencing the most valuable type-strain genomes for metagenomic binning, comparative biology and taxonomic classification.</title>
        <authorList>
            <person name="Goeker M."/>
        </authorList>
    </citation>
    <scope>NUCLEOTIDE SEQUENCE [LARGE SCALE GENOMIC DNA]</scope>
    <source>
        <strain evidence="2 3">DSM 18577</strain>
    </source>
</reference>
<dbReference type="EMBL" id="SMGD01000013">
    <property type="protein sequence ID" value="TCK52083.1"/>
    <property type="molecule type" value="Genomic_DNA"/>
</dbReference>
<feature type="transmembrane region" description="Helical" evidence="1">
    <location>
        <begin position="48"/>
        <end position="66"/>
    </location>
</feature>
<sequence length="225" mass="25343">MQNDAQIVFNAIFRFLLFSAFIAGMFGIMYVDIAVFHDQVKEISLTEISQETFLGLIVAIFVYLAVSKPLQRGFYELVAGFYAALLIRELDALFDYVWHGFWVYPAVAVSLMAIALAHHYKGSVLNGFAEFCQSKAYIIMVCGLVTLLIFSRLFGMGDFWKLVLSDGYVRIAKNIAEEGTELLGYGFIFIASSKYLLAQIGWNIDVAQAQTQRLQNYTNLSKNNS</sequence>
<proteinExistence type="predicted"/>
<dbReference type="Proteomes" id="UP000295565">
    <property type="component" value="Unassembled WGS sequence"/>
</dbReference>
<feature type="transmembrane region" description="Helical" evidence="1">
    <location>
        <begin position="73"/>
        <end position="90"/>
    </location>
</feature>
<keyword evidence="1" id="KW-0812">Transmembrane</keyword>